<dbReference type="GO" id="GO:0003677">
    <property type="term" value="F:DNA binding"/>
    <property type="evidence" value="ECO:0007669"/>
    <property type="project" value="UniProtKB-KW"/>
</dbReference>
<dbReference type="PANTHER" id="PTHR34585:SF22">
    <property type="entry name" value="HELIX-TURN-HELIX DOMAIN-CONTAINING PROTEIN"/>
    <property type="match status" value="1"/>
</dbReference>
<evidence type="ECO:0000259" key="1">
    <source>
        <dbReference type="Pfam" id="PF12728"/>
    </source>
</evidence>
<dbReference type="InterPro" id="IPR009061">
    <property type="entry name" value="DNA-bd_dom_put_sf"/>
</dbReference>
<evidence type="ECO:0000313" key="2">
    <source>
        <dbReference type="EMBL" id="CUQ45827.1"/>
    </source>
</evidence>
<feature type="domain" description="Helix-turn-helix" evidence="1">
    <location>
        <begin position="1"/>
        <end position="46"/>
    </location>
</feature>
<dbReference type="Pfam" id="PF12728">
    <property type="entry name" value="HTH_17"/>
    <property type="match status" value="1"/>
</dbReference>
<gene>
    <name evidence="2" type="ORF">ERS852558_03485</name>
</gene>
<dbReference type="SUPFAM" id="SSF46955">
    <property type="entry name" value="Putative DNA-binding domain"/>
    <property type="match status" value="1"/>
</dbReference>
<protein>
    <submittedName>
        <fullName evidence="2">DNA-binding protein</fullName>
    </submittedName>
</protein>
<dbReference type="Proteomes" id="UP000095725">
    <property type="component" value="Unassembled WGS sequence"/>
</dbReference>
<keyword evidence="2" id="KW-0238">DNA-binding</keyword>
<dbReference type="EMBL" id="CZBL01000016">
    <property type="protein sequence ID" value="CUQ45827.1"/>
    <property type="molecule type" value="Genomic_DNA"/>
</dbReference>
<dbReference type="InterPro" id="IPR041657">
    <property type="entry name" value="HTH_17"/>
</dbReference>
<accession>A0A174WNR3</accession>
<dbReference type="PANTHER" id="PTHR34585">
    <property type="match status" value="1"/>
</dbReference>
<evidence type="ECO:0000313" key="3">
    <source>
        <dbReference type="Proteomes" id="UP000095725"/>
    </source>
</evidence>
<dbReference type="RefSeq" id="WP_005805122.1">
    <property type="nucleotide sequence ID" value="NZ_CAXYLJ010000027.1"/>
</dbReference>
<dbReference type="AlphaFoldDB" id="A0A174WNR3"/>
<name>A0A174WNR3_9BACE</name>
<proteinExistence type="predicted"/>
<reference evidence="2 3" key="1">
    <citation type="submission" date="2015-09" db="EMBL/GenBank/DDBJ databases">
        <authorList>
            <consortium name="Pathogen Informatics"/>
        </authorList>
    </citation>
    <scope>NUCLEOTIDE SEQUENCE [LARGE SCALE GENOMIC DNA]</scope>
    <source>
        <strain evidence="2 3">2789STDY5834946</strain>
    </source>
</reference>
<organism evidence="2 3">
    <name type="scientific">Bacteroides caccae</name>
    <dbReference type="NCBI Taxonomy" id="47678"/>
    <lineage>
        <taxon>Bacteria</taxon>
        <taxon>Pseudomonadati</taxon>
        <taxon>Bacteroidota</taxon>
        <taxon>Bacteroidia</taxon>
        <taxon>Bacteroidales</taxon>
        <taxon>Bacteroidaceae</taxon>
        <taxon>Bacteroides</taxon>
    </lineage>
</organism>
<sequence>MDSQDVCLRLNISPRTLQTLRDNGKLPYSQIQHKIFYKPGDVEALLTFVGLQRKEKVLKSKNINQ</sequence>